<sequence length="314" mass="36657">MFPGYSLELFCLELPKVELHAHLNGSLSPNTMQKLVERKKADKPELVDFKIPDSLDKIDDFFKLFKFIYQLTDDDDSVRIATRDIIDDFAKDNVKYLELRTTPRKNDETDRRNTLDEAQEAVDLAIEFRSQGIVGIDLCGDVSVGQFEDLRPAFERAKQEGFLVTLHFNEIEENVPESHSLLSIQPDRLGHATFLDEESRNLIYEENIPIEICMTSNVLCKTVETYQDHHIKHLLRDNHSFSLCTDDKGVFFSECSNEYKIAAETFRLSKLELFQISRKSIEAIFADADTKKFLKDNLFKWWQRTYELYPDEYE</sequence>
<accession>A0A0B7N5W4</accession>
<evidence type="ECO:0000313" key="9">
    <source>
        <dbReference type="EMBL" id="CEP10833.1"/>
    </source>
</evidence>
<keyword evidence="5" id="KW-0862">Zinc</keyword>
<feature type="domain" description="Adenosine deaminase" evidence="8">
    <location>
        <begin position="113"/>
        <end position="300"/>
    </location>
</feature>
<evidence type="ECO:0000256" key="2">
    <source>
        <dbReference type="ARBA" id="ARBA00006676"/>
    </source>
</evidence>
<dbReference type="GO" id="GO:0046103">
    <property type="term" value="P:inosine biosynthetic process"/>
    <property type="evidence" value="ECO:0007669"/>
    <property type="project" value="TreeGrafter"/>
</dbReference>
<feature type="domain" description="Adenosine deaminase" evidence="8">
    <location>
        <begin position="15"/>
        <end position="105"/>
    </location>
</feature>
<proteinExistence type="inferred from homology"/>
<comment type="cofactor">
    <cofactor evidence="1">
        <name>Zn(2+)</name>
        <dbReference type="ChEBI" id="CHEBI:29105"/>
    </cofactor>
</comment>
<evidence type="ECO:0000256" key="3">
    <source>
        <dbReference type="ARBA" id="ARBA00022723"/>
    </source>
</evidence>
<dbReference type="InterPro" id="IPR006330">
    <property type="entry name" value="Ado/ade_deaminase"/>
</dbReference>
<organism evidence="9 10">
    <name type="scientific">Parasitella parasitica</name>
    <dbReference type="NCBI Taxonomy" id="35722"/>
    <lineage>
        <taxon>Eukaryota</taxon>
        <taxon>Fungi</taxon>
        <taxon>Fungi incertae sedis</taxon>
        <taxon>Mucoromycota</taxon>
        <taxon>Mucoromycotina</taxon>
        <taxon>Mucoromycetes</taxon>
        <taxon>Mucorales</taxon>
        <taxon>Mucorineae</taxon>
        <taxon>Mucoraceae</taxon>
        <taxon>Parasitella</taxon>
    </lineage>
</organism>
<dbReference type="GO" id="GO:0006154">
    <property type="term" value="P:adenosine catabolic process"/>
    <property type="evidence" value="ECO:0007669"/>
    <property type="project" value="TreeGrafter"/>
</dbReference>
<dbReference type="Gene3D" id="3.20.20.140">
    <property type="entry name" value="Metal-dependent hydrolases"/>
    <property type="match status" value="2"/>
</dbReference>
<evidence type="ECO:0000313" key="10">
    <source>
        <dbReference type="Proteomes" id="UP000054107"/>
    </source>
</evidence>
<evidence type="ECO:0000259" key="8">
    <source>
        <dbReference type="Pfam" id="PF00962"/>
    </source>
</evidence>
<evidence type="ECO:0000256" key="1">
    <source>
        <dbReference type="ARBA" id="ARBA00001947"/>
    </source>
</evidence>
<evidence type="ECO:0000256" key="4">
    <source>
        <dbReference type="ARBA" id="ARBA00022801"/>
    </source>
</evidence>
<evidence type="ECO:0000256" key="6">
    <source>
        <dbReference type="ARBA" id="ARBA00023080"/>
    </source>
</evidence>
<keyword evidence="4" id="KW-0378">Hydrolase</keyword>
<dbReference type="OrthoDB" id="272271at2759"/>
<gene>
    <name evidence="9" type="primary">PARPA_04621.1 scaffold 14707</name>
</gene>
<keyword evidence="10" id="KW-1185">Reference proteome</keyword>
<dbReference type="GO" id="GO:0004000">
    <property type="term" value="F:adenosine deaminase activity"/>
    <property type="evidence" value="ECO:0007669"/>
    <property type="project" value="TreeGrafter"/>
</dbReference>
<name>A0A0B7N5W4_9FUNG</name>
<keyword evidence="3" id="KW-0479">Metal-binding</keyword>
<dbReference type="InterPro" id="IPR032466">
    <property type="entry name" value="Metal_Hydrolase"/>
</dbReference>
<reference evidence="9 10" key="1">
    <citation type="submission" date="2014-09" db="EMBL/GenBank/DDBJ databases">
        <authorList>
            <person name="Ellenberger Sabrina"/>
        </authorList>
    </citation>
    <scope>NUCLEOTIDE SEQUENCE [LARGE SCALE GENOMIC DNA]</scope>
    <source>
        <strain evidence="9 10">CBS 412.66</strain>
    </source>
</reference>
<dbReference type="AlphaFoldDB" id="A0A0B7N5W4"/>
<keyword evidence="6" id="KW-0546">Nucleotide metabolism</keyword>
<dbReference type="Proteomes" id="UP000054107">
    <property type="component" value="Unassembled WGS sequence"/>
</dbReference>
<dbReference type="PANTHER" id="PTHR11409:SF42">
    <property type="entry name" value="ADENOSINE DEAMINASE-LIKE PROTEIN"/>
    <property type="match status" value="1"/>
</dbReference>
<comment type="catalytic activity">
    <reaction evidence="7">
        <text>N(6)-methyl-AMP + H2O + H(+) = IMP + methylamine</text>
        <dbReference type="Rhea" id="RHEA:16001"/>
        <dbReference type="ChEBI" id="CHEBI:15377"/>
        <dbReference type="ChEBI" id="CHEBI:15378"/>
        <dbReference type="ChEBI" id="CHEBI:58053"/>
        <dbReference type="ChEBI" id="CHEBI:59338"/>
        <dbReference type="ChEBI" id="CHEBI:144842"/>
    </reaction>
    <physiologicalReaction direction="left-to-right" evidence="7">
        <dbReference type="Rhea" id="RHEA:16002"/>
    </physiologicalReaction>
</comment>
<dbReference type="SUPFAM" id="SSF51556">
    <property type="entry name" value="Metallo-dependent hydrolases"/>
    <property type="match status" value="1"/>
</dbReference>
<dbReference type="Pfam" id="PF00962">
    <property type="entry name" value="A_deaminase"/>
    <property type="match status" value="2"/>
</dbReference>
<dbReference type="InterPro" id="IPR001365">
    <property type="entry name" value="A_deaminase_dom"/>
</dbReference>
<dbReference type="PANTHER" id="PTHR11409">
    <property type="entry name" value="ADENOSINE DEAMINASE"/>
    <property type="match status" value="1"/>
</dbReference>
<evidence type="ECO:0000256" key="5">
    <source>
        <dbReference type="ARBA" id="ARBA00022833"/>
    </source>
</evidence>
<dbReference type="STRING" id="35722.A0A0B7N5W4"/>
<protein>
    <recommendedName>
        <fullName evidence="8">Adenosine deaminase domain-containing protein</fullName>
    </recommendedName>
</protein>
<dbReference type="GO" id="GO:0009117">
    <property type="term" value="P:nucleotide metabolic process"/>
    <property type="evidence" value="ECO:0007669"/>
    <property type="project" value="UniProtKB-KW"/>
</dbReference>
<comment type="similarity">
    <text evidence="2">Belongs to the metallo-dependent hydrolases superfamily. Adenosine and AMP deaminases family.</text>
</comment>
<evidence type="ECO:0000256" key="7">
    <source>
        <dbReference type="ARBA" id="ARBA00048787"/>
    </source>
</evidence>
<dbReference type="EMBL" id="LN725407">
    <property type="protein sequence ID" value="CEP10833.1"/>
    <property type="molecule type" value="Genomic_DNA"/>
</dbReference>
<dbReference type="GO" id="GO:0046872">
    <property type="term" value="F:metal ion binding"/>
    <property type="evidence" value="ECO:0007669"/>
    <property type="project" value="UniProtKB-KW"/>
</dbReference>